<gene>
    <name evidence="3" type="ORF">Ssi02_63300</name>
</gene>
<keyword evidence="3" id="KW-0808">Transferase</keyword>
<evidence type="ECO:0000256" key="1">
    <source>
        <dbReference type="ARBA" id="ARBA00006479"/>
    </source>
</evidence>
<dbReference type="InterPro" id="IPR036390">
    <property type="entry name" value="WH_DNA-bd_sf"/>
</dbReference>
<dbReference type="InterPro" id="IPR036388">
    <property type="entry name" value="WH-like_DNA-bd_sf"/>
</dbReference>
<organism evidence="3 4">
    <name type="scientific">Sinosporangium siamense</name>
    <dbReference type="NCBI Taxonomy" id="1367973"/>
    <lineage>
        <taxon>Bacteria</taxon>
        <taxon>Bacillati</taxon>
        <taxon>Actinomycetota</taxon>
        <taxon>Actinomycetes</taxon>
        <taxon>Streptosporangiales</taxon>
        <taxon>Streptosporangiaceae</taxon>
        <taxon>Sinosporangium</taxon>
    </lineage>
</organism>
<evidence type="ECO:0000313" key="4">
    <source>
        <dbReference type="Proteomes" id="UP000606172"/>
    </source>
</evidence>
<dbReference type="PANTHER" id="PTHR18964:SF149">
    <property type="entry name" value="BIFUNCTIONAL UDP-N-ACETYLGLUCOSAMINE 2-EPIMERASE_N-ACETYLMANNOSAMINE KINASE"/>
    <property type="match status" value="1"/>
</dbReference>
<dbReference type="AlphaFoldDB" id="A0A919RQ11"/>
<dbReference type="Gene3D" id="3.30.420.40">
    <property type="match status" value="2"/>
</dbReference>
<keyword evidence="3" id="KW-0418">Kinase</keyword>
<dbReference type="Gene3D" id="1.10.10.10">
    <property type="entry name" value="Winged helix-like DNA-binding domain superfamily/Winged helix DNA-binding domain"/>
    <property type="match status" value="1"/>
</dbReference>
<comment type="similarity">
    <text evidence="1">Belongs to the ROK (NagC/XylR) family.</text>
</comment>
<dbReference type="GO" id="GO:0016301">
    <property type="term" value="F:kinase activity"/>
    <property type="evidence" value="ECO:0007669"/>
    <property type="project" value="UniProtKB-KW"/>
</dbReference>
<dbReference type="Pfam" id="PF00480">
    <property type="entry name" value="ROK"/>
    <property type="match status" value="1"/>
</dbReference>
<feature type="domain" description="HTH marR-type" evidence="2">
    <location>
        <begin position="12"/>
        <end position="61"/>
    </location>
</feature>
<proteinExistence type="inferred from homology"/>
<evidence type="ECO:0000313" key="3">
    <source>
        <dbReference type="EMBL" id="GII96099.1"/>
    </source>
</evidence>
<reference evidence="3" key="1">
    <citation type="submission" date="2021-01" db="EMBL/GenBank/DDBJ databases">
        <title>Whole genome shotgun sequence of Sinosporangium siamense NBRC 109515.</title>
        <authorList>
            <person name="Komaki H."/>
            <person name="Tamura T."/>
        </authorList>
    </citation>
    <scope>NUCLEOTIDE SEQUENCE</scope>
    <source>
        <strain evidence="3">NBRC 109515</strain>
    </source>
</reference>
<dbReference type="SUPFAM" id="SSF46785">
    <property type="entry name" value="Winged helix' DNA-binding domain"/>
    <property type="match status" value="1"/>
</dbReference>
<dbReference type="SUPFAM" id="SSF53067">
    <property type="entry name" value="Actin-like ATPase domain"/>
    <property type="match status" value="1"/>
</dbReference>
<dbReference type="PANTHER" id="PTHR18964">
    <property type="entry name" value="ROK (REPRESSOR, ORF, KINASE) FAMILY"/>
    <property type="match status" value="1"/>
</dbReference>
<dbReference type="EMBL" id="BOOW01000042">
    <property type="protein sequence ID" value="GII96099.1"/>
    <property type="molecule type" value="Genomic_DNA"/>
</dbReference>
<comment type="caution">
    <text evidence="3">The sequence shown here is derived from an EMBL/GenBank/DDBJ whole genome shotgun (WGS) entry which is preliminary data.</text>
</comment>
<accession>A0A919RQ11</accession>
<protein>
    <submittedName>
        <fullName evidence="3">Sugar kinase</fullName>
    </submittedName>
</protein>
<dbReference type="InterPro" id="IPR043129">
    <property type="entry name" value="ATPase_NBD"/>
</dbReference>
<dbReference type="Pfam" id="PF12802">
    <property type="entry name" value="MarR_2"/>
    <property type="match status" value="1"/>
</dbReference>
<dbReference type="InterPro" id="IPR049874">
    <property type="entry name" value="ROK_cs"/>
</dbReference>
<sequence length="383" mass="40237">MRGSLKRMRSDNRSMVLDYVVRQGPAARLDIAKALGLSPATITTVVRELVDGGLVEVVDSEQTTGRPRELFGPSASSVHAIGVKLMAHRVVGVRVNYRGEVTGEMEHAYDSRGPRPLDALAEVLTAWTGDRSGLLGVGIGISGIVDARRGRVVGAPRLGWNDLDVAAELSDRLGTRVRIDNDVMALALAHALYGPARQHDHFMILTLGSGLGSAVIAAGAVQRGARGAAGELGHVTVDAGGPECGCGARGCLEAYVSEPALAAEAARAGLATDFEDLLDKAASEPRARALFERAGTRLGRVLQTAVNLVDPAVLIVSGEGVRWWPLVADAVRAELRRAKAGSAGSVPLIPDDLDDRGWARGAAACVLSAPLETTTPHTKERQR</sequence>
<dbReference type="InterPro" id="IPR000835">
    <property type="entry name" value="HTH_MarR-typ"/>
</dbReference>
<name>A0A919RQ11_9ACTN</name>
<keyword evidence="4" id="KW-1185">Reference proteome</keyword>
<evidence type="ECO:0000259" key="2">
    <source>
        <dbReference type="Pfam" id="PF12802"/>
    </source>
</evidence>
<dbReference type="InterPro" id="IPR000600">
    <property type="entry name" value="ROK"/>
</dbReference>
<dbReference type="PROSITE" id="PS01125">
    <property type="entry name" value="ROK"/>
    <property type="match status" value="1"/>
</dbReference>
<dbReference type="Proteomes" id="UP000606172">
    <property type="component" value="Unassembled WGS sequence"/>
</dbReference>